<dbReference type="HOGENOM" id="CLU_1189229_0_0_11"/>
<accession>D3Q0Z7</accession>
<organism evidence="1 2">
    <name type="scientific">Stackebrandtia nassauensis (strain DSM 44728 / CIP 108903 / NRRL B-16338 / NBRC 102104 / LLR-40K-21)</name>
    <dbReference type="NCBI Taxonomy" id="446470"/>
    <lineage>
        <taxon>Bacteria</taxon>
        <taxon>Bacillati</taxon>
        <taxon>Actinomycetota</taxon>
        <taxon>Actinomycetes</taxon>
        <taxon>Glycomycetales</taxon>
        <taxon>Glycomycetaceae</taxon>
        <taxon>Stackebrandtia</taxon>
    </lineage>
</organism>
<evidence type="ECO:0000313" key="2">
    <source>
        <dbReference type="Proteomes" id="UP000000844"/>
    </source>
</evidence>
<dbReference type="Gene3D" id="3.30.530.20">
    <property type="match status" value="2"/>
</dbReference>
<protein>
    <submittedName>
        <fullName evidence="1">Activator of Hsp90 ATPase 1 family protein</fullName>
    </submittedName>
</protein>
<dbReference type="eggNOG" id="COG3832">
    <property type="taxonomic scope" value="Bacteria"/>
</dbReference>
<dbReference type="Proteomes" id="UP000000844">
    <property type="component" value="Chromosome"/>
</dbReference>
<keyword evidence="2" id="KW-1185">Reference proteome</keyword>
<dbReference type="STRING" id="446470.Snas_4096"/>
<dbReference type="KEGG" id="sna:Snas_4096"/>
<proteinExistence type="predicted"/>
<dbReference type="InterPro" id="IPR023393">
    <property type="entry name" value="START-like_dom_sf"/>
</dbReference>
<dbReference type="RefSeq" id="WP_013019318.1">
    <property type="nucleotide sequence ID" value="NC_013947.1"/>
</dbReference>
<dbReference type="AlphaFoldDB" id="D3Q0Z7"/>
<evidence type="ECO:0000313" key="1">
    <source>
        <dbReference type="EMBL" id="ADD43747.1"/>
    </source>
</evidence>
<name>D3Q0Z7_STANL</name>
<dbReference type="SUPFAM" id="SSF55961">
    <property type="entry name" value="Bet v1-like"/>
    <property type="match status" value="1"/>
</dbReference>
<reference evidence="1 2" key="1">
    <citation type="journal article" date="2009" name="Stand. Genomic Sci.">
        <title>Complete genome sequence of Stackebrandtia nassauensis type strain (LLR-40K-21).</title>
        <authorList>
            <person name="Munk C."/>
            <person name="Lapidus A."/>
            <person name="Copeland A."/>
            <person name="Jando M."/>
            <person name="Mayilraj S."/>
            <person name="Glavina Del Rio T."/>
            <person name="Nolan M."/>
            <person name="Chen F."/>
            <person name="Lucas S."/>
            <person name="Tice H."/>
            <person name="Cheng J.F."/>
            <person name="Han C."/>
            <person name="Detter J.C."/>
            <person name="Bruce D."/>
            <person name="Goodwin L."/>
            <person name="Chain P."/>
            <person name="Pitluck S."/>
            <person name="Goker M."/>
            <person name="Ovchinikova G."/>
            <person name="Pati A."/>
            <person name="Ivanova N."/>
            <person name="Mavromatis K."/>
            <person name="Chen A."/>
            <person name="Palaniappan K."/>
            <person name="Land M."/>
            <person name="Hauser L."/>
            <person name="Chang Y.J."/>
            <person name="Jeffries C.D."/>
            <person name="Bristow J."/>
            <person name="Eisen J.A."/>
            <person name="Markowitz V."/>
            <person name="Hugenholtz P."/>
            <person name="Kyrpides N.C."/>
            <person name="Klenk H.P."/>
        </authorList>
    </citation>
    <scope>NUCLEOTIDE SEQUENCE [LARGE SCALE GENOMIC DNA]</scope>
    <source>
        <strain evidence="2">DSM 44728 / CIP 108903 / NRRL B-16338 / NBRC 102104 / LLR-40K-21</strain>
    </source>
</reference>
<gene>
    <name evidence="1" type="ordered locus">Snas_4096</name>
</gene>
<sequence length="218" mass="25024">MNEMKPFRVETPIEASTEEVWRALTEPELIRQWFGWDFPGIEPEIQEIFVDGAHKLPGHRLGLAADQEITLTSKGDTTTITVVMPGPLDDAKWDDIYDGMEEGWRTFFEQLRFYLQRHRDGRRRTLYLTGTTNGPAVLTAIKDHMDGEPWHDSRYQRMSVDSTGNLIGVAAQRPLDSTDDNPMSITVTTYDLTDTAFDHLRQQWTERWHSIASGVEVV</sequence>
<dbReference type="OrthoDB" id="3334241at2"/>
<dbReference type="CDD" id="cd07814">
    <property type="entry name" value="SRPBCC_CalC_Aha1-like"/>
    <property type="match status" value="1"/>
</dbReference>
<dbReference type="EMBL" id="CP001778">
    <property type="protein sequence ID" value="ADD43747.1"/>
    <property type="molecule type" value="Genomic_DNA"/>
</dbReference>